<dbReference type="Gene3D" id="1.20.58.380">
    <property type="entry name" value="Flagellar protein flit"/>
    <property type="match status" value="1"/>
</dbReference>
<organism evidence="5">
    <name type="scientific">hydrothermal vent metagenome</name>
    <dbReference type="NCBI Taxonomy" id="652676"/>
    <lineage>
        <taxon>unclassified sequences</taxon>
        <taxon>metagenomes</taxon>
        <taxon>ecological metagenomes</taxon>
    </lineage>
</organism>
<evidence type="ECO:0000256" key="3">
    <source>
        <dbReference type="ARBA" id="ARBA00022795"/>
    </source>
</evidence>
<evidence type="ECO:0000313" key="5">
    <source>
        <dbReference type="EMBL" id="VAW47324.1"/>
    </source>
</evidence>
<evidence type="ECO:0000256" key="4">
    <source>
        <dbReference type="ARBA" id="ARBA00023186"/>
    </source>
</evidence>
<protein>
    <recommendedName>
        <fullName evidence="6">Flagellar protein FliT</fullName>
    </recommendedName>
</protein>
<evidence type="ECO:0008006" key="6">
    <source>
        <dbReference type="Google" id="ProtNLM"/>
    </source>
</evidence>
<evidence type="ECO:0000256" key="2">
    <source>
        <dbReference type="ARBA" id="ARBA00022490"/>
    </source>
</evidence>
<keyword evidence="3" id="KW-1005">Bacterial flagellum biogenesis</keyword>
<keyword evidence="4" id="KW-0143">Chaperone</keyword>
<proteinExistence type="predicted"/>
<reference evidence="5" key="1">
    <citation type="submission" date="2018-06" db="EMBL/GenBank/DDBJ databases">
        <authorList>
            <person name="Zhirakovskaya E."/>
        </authorList>
    </citation>
    <scope>NUCLEOTIDE SEQUENCE</scope>
</reference>
<dbReference type="AlphaFoldDB" id="A0A3B0WUF3"/>
<accession>A0A3B0WUF3</accession>
<name>A0A3B0WUF3_9ZZZZ</name>
<evidence type="ECO:0000256" key="1">
    <source>
        <dbReference type="ARBA" id="ARBA00004496"/>
    </source>
</evidence>
<dbReference type="EMBL" id="UOFC01000135">
    <property type="protein sequence ID" value="VAW47324.1"/>
    <property type="molecule type" value="Genomic_DNA"/>
</dbReference>
<keyword evidence="2" id="KW-0963">Cytoplasm</keyword>
<gene>
    <name evidence="5" type="ORF">MNBD_GAMMA03-1016</name>
</gene>
<sequence>MDSLEMIKLQLLSHSKNMLNAAQKKDWDRFAALESSWMTLLQHSVSCYGNQLMKIGEELIKDNQKIQACVASQQKKLLKELDKNTKNISSIKSYLK</sequence>
<comment type="subcellular location">
    <subcellularLocation>
        <location evidence="1">Cytoplasm</location>
    </subcellularLocation>
</comment>
<dbReference type="InterPro" id="IPR008622">
    <property type="entry name" value="FliT"/>
</dbReference>
<dbReference type="Pfam" id="PF05400">
    <property type="entry name" value="FliT"/>
    <property type="match status" value="1"/>
</dbReference>